<accession>X1LFB4</accession>
<dbReference type="EMBL" id="BARU01048044">
    <property type="protein sequence ID" value="GAH92853.1"/>
    <property type="molecule type" value="Genomic_DNA"/>
</dbReference>
<evidence type="ECO:0000313" key="1">
    <source>
        <dbReference type="EMBL" id="GAH92853.1"/>
    </source>
</evidence>
<organism evidence="1">
    <name type="scientific">marine sediment metagenome</name>
    <dbReference type="NCBI Taxonomy" id="412755"/>
    <lineage>
        <taxon>unclassified sequences</taxon>
        <taxon>metagenomes</taxon>
        <taxon>ecological metagenomes</taxon>
    </lineage>
</organism>
<name>X1LFB4_9ZZZZ</name>
<reference evidence="1" key="1">
    <citation type="journal article" date="2014" name="Front. Microbiol.">
        <title>High frequency of phylogenetically diverse reductive dehalogenase-homologous genes in deep subseafloor sedimentary metagenomes.</title>
        <authorList>
            <person name="Kawai M."/>
            <person name="Futagami T."/>
            <person name="Toyoda A."/>
            <person name="Takaki Y."/>
            <person name="Nishi S."/>
            <person name="Hori S."/>
            <person name="Arai W."/>
            <person name="Tsubouchi T."/>
            <person name="Morono Y."/>
            <person name="Uchiyama I."/>
            <person name="Ito T."/>
            <person name="Fujiyama A."/>
            <person name="Inagaki F."/>
            <person name="Takami H."/>
        </authorList>
    </citation>
    <scope>NUCLEOTIDE SEQUENCE</scope>
    <source>
        <strain evidence="1">Expedition CK06-06</strain>
    </source>
</reference>
<proteinExistence type="predicted"/>
<gene>
    <name evidence="1" type="ORF">S03H2_71645</name>
</gene>
<comment type="caution">
    <text evidence="1">The sequence shown here is derived from an EMBL/GenBank/DDBJ whole genome shotgun (WGS) entry which is preliminary data.</text>
</comment>
<sequence>LNFRITQHLLLEDLKLPHNILSIMNWQLKAIKRQ</sequence>
<feature type="non-terminal residue" evidence="1">
    <location>
        <position position="1"/>
    </location>
</feature>
<dbReference type="AlphaFoldDB" id="X1LFB4"/>
<protein>
    <submittedName>
        <fullName evidence="1">Uncharacterized protein</fullName>
    </submittedName>
</protein>